<evidence type="ECO:0000313" key="1">
    <source>
        <dbReference type="EMBL" id="MFD1431239.1"/>
    </source>
</evidence>
<reference evidence="2" key="1">
    <citation type="journal article" date="2019" name="Int. J. Syst. Evol. Microbiol.">
        <title>The Global Catalogue of Microorganisms (GCM) 10K type strain sequencing project: providing services to taxonomists for standard genome sequencing and annotation.</title>
        <authorList>
            <consortium name="The Broad Institute Genomics Platform"/>
            <consortium name="The Broad Institute Genome Sequencing Center for Infectious Disease"/>
            <person name="Wu L."/>
            <person name="Ma J."/>
        </authorList>
    </citation>
    <scope>NUCLEOTIDE SEQUENCE [LARGE SCALE GENOMIC DNA]</scope>
    <source>
        <strain evidence="2">CCM 8947</strain>
    </source>
</reference>
<protein>
    <submittedName>
        <fullName evidence="1">Uncharacterized protein</fullName>
    </submittedName>
</protein>
<keyword evidence="2" id="KW-1185">Reference proteome</keyword>
<name>A0ABW4CM65_9LACO</name>
<dbReference type="Proteomes" id="UP001597192">
    <property type="component" value="Unassembled WGS sequence"/>
</dbReference>
<comment type="caution">
    <text evidence="1">The sequence shown here is derived from an EMBL/GenBank/DDBJ whole genome shotgun (WGS) entry which is preliminary data.</text>
</comment>
<dbReference type="RefSeq" id="WP_125697282.1">
    <property type="nucleotide sequence ID" value="NZ_JBHTOG010000003.1"/>
</dbReference>
<evidence type="ECO:0000313" key="2">
    <source>
        <dbReference type="Proteomes" id="UP001597192"/>
    </source>
</evidence>
<accession>A0ABW4CM65</accession>
<sequence length="89" mass="9482">MALTISKYINITGTSRINEQAVMSLSANIAHGSGPSSVTASVINQATYEANKKETRADVAAFQQLVYDTEDQLDNDLIADDTANSTADD</sequence>
<dbReference type="EMBL" id="JBHTOG010000003">
    <property type="protein sequence ID" value="MFD1431239.1"/>
    <property type="molecule type" value="Genomic_DNA"/>
</dbReference>
<proteinExistence type="predicted"/>
<organism evidence="1 2">
    <name type="scientific">Lacticaseibacillus yichunensis</name>
    <dbReference type="NCBI Taxonomy" id="2486015"/>
    <lineage>
        <taxon>Bacteria</taxon>
        <taxon>Bacillati</taxon>
        <taxon>Bacillota</taxon>
        <taxon>Bacilli</taxon>
        <taxon>Lactobacillales</taxon>
        <taxon>Lactobacillaceae</taxon>
        <taxon>Lacticaseibacillus</taxon>
    </lineage>
</organism>
<gene>
    <name evidence="1" type="ORF">ACFQ47_00760</name>
</gene>